<keyword evidence="3" id="KW-1185">Reference proteome</keyword>
<dbReference type="RefSeq" id="WP_377304072.1">
    <property type="nucleotide sequence ID" value="NZ_JBHSMK010000004.1"/>
</dbReference>
<dbReference type="EMBL" id="JBHSMK010000004">
    <property type="protein sequence ID" value="MFC5436566.1"/>
    <property type="molecule type" value="Genomic_DNA"/>
</dbReference>
<feature type="domain" description="Cupin type-2" evidence="1">
    <location>
        <begin position="42"/>
        <end position="99"/>
    </location>
</feature>
<dbReference type="Gene3D" id="2.60.120.10">
    <property type="entry name" value="Jelly Rolls"/>
    <property type="match status" value="1"/>
</dbReference>
<dbReference type="Pfam" id="PF07883">
    <property type="entry name" value="Cupin_2"/>
    <property type="match status" value="1"/>
</dbReference>
<dbReference type="InterPro" id="IPR013096">
    <property type="entry name" value="Cupin_2"/>
</dbReference>
<sequence length="99" mass="10488">MSDPVDLHRSAALLDQAWRSKLVARIGDANLKLLRMDAQPYPAEMHAYAEGLLVLDGELRLDVAGRIVTVGAGGFYLVPAGTPHAVAPGSKGTLLILDV</sequence>
<proteinExistence type="predicted"/>
<dbReference type="Proteomes" id="UP001596013">
    <property type="component" value="Unassembled WGS sequence"/>
</dbReference>
<evidence type="ECO:0000259" key="1">
    <source>
        <dbReference type="Pfam" id="PF07883"/>
    </source>
</evidence>
<dbReference type="InterPro" id="IPR011051">
    <property type="entry name" value="RmlC_Cupin_sf"/>
</dbReference>
<evidence type="ECO:0000313" key="2">
    <source>
        <dbReference type="EMBL" id="MFC5436566.1"/>
    </source>
</evidence>
<reference evidence="3" key="1">
    <citation type="journal article" date="2019" name="Int. J. Syst. Evol. Microbiol.">
        <title>The Global Catalogue of Microorganisms (GCM) 10K type strain sequencing project: providing services to taxonomists for standard genome sequencing and annotation.</title>
        <authorList>
            <consortium name="The Broad Institute Genomics Platform"/>
            <consortium name="The Broad Institute Genome Sequencing Center for Infectious Disease"/>
            <person name="Wu L."/>
            <person name="Ma J."/>
        </authorList>
    </citation>
    <scope>NUCLEOTIDE SEQUENCE [LARGE SCALE GENOMIC DNA]</scope>
    <source>
        <strain evidence="3">JCM 17130</strain>
    </source>
</reference>
<accession>A0ABW0JLF6</accession>
<gene>
    <name evidence="2" type="ORF">ACFPME_08355</name>
</gene>
<name>A0ABW0JLF6_9GAMM</name>
<protein>
    <submittedName>
        <fullName evidence="2">Cupin domain-containing protein</fullName>
    </submittedName>
</protein>
<evidence type="ECO:0000313" key="3">
    <source>
        <dbReference type="Proteomes" id="UP001596013"/>
    </source>
</evidence>
<dbReference type="SUPFAM" id="SSF51182">
    <property type="entry name" value="RmlC-like cupins"/>
    <property type="match status" value="1"/>
</dbReference>
<comment type="caution">
    <text evidence="2">The sequence shown here is derived from an EMBL/GenBank/DDBJ whole genome shotgun (WGS) entry which is preliminary data.</text>
</comment>
<organism evidence="2 3">
    <name type="scientific">Rhodanobacter umsongensis</name>
    <dbReference type="NCBI Taxonomy" id="633153"/>
    <lineage>
        <taxon>Bacteria</taxon>
        <taxon>Pseudomonadati</taxon>
        <taxon>Pseudomonadota</taxon>
        <taxon>Gammaproteobacteria</taxon>
        <taxon>Lysobacterales</taxon>
        <taxon>Rhodanobacteraceae</taxon>
        <taxon>Rhodanobacter</taxon>
    </lineage>
</organism>
<dbReference type="InterPro" id="IPR014710">
    <property type="entry name" value="RmlC-like_jellyroll"/>
</dbReference>